<keyword evidence="2" id="KW-0433">Leucine-rich repeat</keyword>
<keyword evidence="4" id="KW-0378">Hydrolase</keyword>
<sequence length="1233" mass="141225">MASSSSSSAMWKYDVFLSFRGEDTRKNIVSHLHKELVNRGIVAFKDDKRLEMGDSISQEITRAIQESRSALVILSKTYTSSRWCLDELLMIMDLHLKNGMKVVPVFYGVDPSHVRHQTGSFTLEKYQGSEMANKVSNWREALTQVASLVGKDSETCENEASMVEEIVEAISNHVFVMQPVDFSDLVGMDEHMERLKTLLRMESKDEVRMIGIWGMGGIGKTTIARCLFGRFSRLFPARCFLKNVSKICRDHGVSYLREKFLSTTLCLPENSSLELEPHEIKDRFGNRKVFVVLDNVDDITQVHVLSKDSGWFGPGSRIIIATRDKGLLNAWGVRTLYEVKCLDDDASLKVFNQLAFEGGFPPSDVYEKLSIRASWLGQGLPAAIEAYGLFFRRLTSVKEWDDALCRFIRAPDKNVLEILKTSYNALEEADKIVFLHVACLFNGEPFQRATTLLDDGELQGCLGVKTLADKSLIEITAGGYIKIHSLVDQTAKTVVNRESAQRSGGRRVLWDPYEIYKVFERKATNEPTECMGLHMCDMVFGLHLGGYPEYHHDTLKFLKVYKHLDHIKTKLHCSSDDTYLLSSRLRLLHWDAFPLTTFPCRFCPLDLVEVSLHGSSLTSFWKETVEMPNLRRLDLSGSVNLEQLPDLSMAVNLEELTTQGCKRLKRIPESISNLTRLTKLDVSYCDELNSYHITIRELTGRRRQIVLYISGEEVETEYIKNLAIGGNIHIQMLSLAGNADHLCFSTEDQAPDELKNKEPPEGDHDEQLFHGLGLPMSEFHDHDWMMHRDQPVPHDHAPQDFHGFNSVDIVRVNYNSDGASFLCNSLSMFPCLKELNLINLNIKVIPDDIRGLQFLEKLDWSGNDFETLPETMKQLPRLKYISLCNCRRLKALPELVQLETVKLSGCVNLESLFKIFHGDQDWGRWGLRELWVDNCNTIQSISDQLGRFTKLSYVDLSSNDFERLPSSIRDLSSLRTLCLNKCKKLKSIEEFPLCLKYLYAHGCESLETISFPLNHSIKHLDLSHCFGLKQHKHLVTQFLTEGQNEEDSPRFACFPGTEVPNYFDNVWTGKSYTIGLPWPSPKLMGFDGFIVIACERPFQIQFSPLFYDYYWGYERYFHLYLQQDLFHCRDSNFHITEEEEAVKSDHLVIIRGIKNFSDSINKFGIESHLQLSKELKSPSAEIKSCGFRLIWEEDVRDKIKTKKKKSLTSRLSSLFKSEKLKNISNPGQKPEWL</sequence>
<evidence type="ECO:0000256" key="4">
    <source>
        <dbReference type="ARBA" id="ARBA00022801"/>
    </source>
</evidence>
<keyword evidence="9" id="KW-1185">Reference proteome</keyword>
<dbReference type="GO" id="GO:0007165">
    <property type="term" value="P:signal transduction"/>
    <property type="evidence" value="ECO:0007669"/>
    <property type="project" value="InterPro"/>
</dbReference>
<dbReference type="AlphaFoldDB" id="A0A6J0KC87"/>
<dbReference type="EC" id="3.2.2.6" evidence="1"/>
<dbReference type="SUPFAM" id="SSF52058">
    <property type="entry name" value="L domain-like"/>
    <property type="match status" value="1"/>
</dbReference>
<dbReference type="PROSITE" id="PS50104">
    <property type="entry name" value="TIR"/>
    <property type="match status" value="1"/>
</dbReference>
<evidence type="ECO:0000256" key="2">
    <source>
        <dbReference type="ARBA" id="ARBA00022614"/>
    </source>
</evidence>
<dbReference type="SUPFAM" id="SSF46785">
    <property type="entry name" value="Winged helix' DNA-binding domain"/>
    <property type="match status" value="1"/>
</dbReference>
<keyword evidence="6" id="KW-0520">NAD</keyword>
<dbReference type="Gene3D" id="3.80.10.10">
    <property type="entry name" value="Ribonuclease Inhibitor"/>
    <property type="match status" value="2"/>
</dbReference>
<dbReference type="InterPro" id="IPR045344">
    <property type="entry name" value="C-JID"/>
</dbReference>
<evidence type="ECO:0000256" key="1">
    <source>
        <dbReference type="ARBA" id="ARBA00011982"/>
    </source>
</evidence>
<dbReference type="InterPro" id="IPR027417">
    <property type="entry name" value="P-loop_NTPase"/>
</dbReference>
<dbReference type="InterPro" id="IPR000157">
    <property type="entry name" value="TIR_dom"/>
</dbReference>
<dbReference type="FunFam" id="3.40.50.10140:FF:000007">
    <property type="entry name" value="Disease resistance protein (TIR-NBS-LRR class)"/>
    <property type="match status" value="1"/>
</dbReference>
<evidence type="ECO:0000256" key="7">
    <source>
        <dbReference type="ARBA" id="ARBA00047304"/>
    </source>
</evidence>
<dbReference type="SUPFAM" id="SSF52200">
    <property type="entry name" value="Toll/Interleukin receptor TIR domain"/>
    <property type="match status" value="1"/>
</dbReference>
<dbReference type="GO" id="GO:0061809">
    <property type="term" value="F:NAD+ nucleosidase activity, cyclic ADP-ribose generating"/>
    <property type="evidence" value="ECO:0007669"/>
    <property type="project" value="UniProtKB-EC"/>
</dbReference>
<dbReference type="GeneID" id="108817428"/>
<dbReference type="SUPFAM" id="SSF52047">
    <property type="entry name" value="RNI-like"/>
    <property type="match status" value="1"/>
</dbReference>
<evidence type="ECO:0000313" key="9">
    <source>
        <dbReference type="Proteomes" id="UP000504610"/>
    </source>
</evidence>
<feature type="domain" description="TIR" evidence="8">
    <location>
        <begin position="11"/>
        <end position="174"/>
    </location>
</feature>
<dbReference type="InterPro" id="IPR044974">
    <property type="entry name" value="Disease_R_plants"/>
</dbReference>
<dbReference type="Pfam" id="PF01582">
    <property type="entry name" value="TIR"/>
    <property type="match status" value="1"/>
</dbReference>
<dbReference type="GO" id="GO:0043531">
    <property type="term" value="F:ADP binding"/>
    <property type="evidence" value="ECO:0007669"/>
    <property type="project" value="InterPro"/>
</dbReference>
<proteinExistence type="predicted"/>
<gene>
    <name evidence="10 11 12" type="primary">LOC108817428</name>
</gene>
<dbReference type="Pfam" id="PF20160">
    <property type="entry name" value="C-JID"/>
    <property type="match status" value="1"/>
</dbReference>
<accession>A0A6J0KC87</accession>
<reference evidence="10 11" key="2">
    <citation type="submission" date="2025-04" db="UniProtKB">
        <authorList>
            <consortium name="RefSeq"/>
        </authorList>
    </citation>
    <scope>IDENTIFICATION</scope>
    <source>
        <tissue evidence="10 11">Leaf</tissue>
    </source>
</reference>
<dbReference type="InterPro" id="IPR036390">
    <property type="entry name" value="WH_DNA-bd_sf"/>
</dbReference>
<comment type="catalytic activity">
    <reaction evidence="7">
        <text>NAD(+) + H2O = ADP-D-ribose + nicotinamide + H(+)</text>
        <dbReference type="Rhea" id="RHEA:16301"/>
        <dbReference type="ChEBI" id="CHEBI:15377"/>
        <dbReference type="ChEBI" id="CHEBI:15378"/>
        <dbReference type="ChEBI" id="CHEBI:17154"/>
        <dbReference type="ChEBI" id="CHEBI:57540"/>
        <dbReference type="ChEBI" id="CHEBI:57967"/>
        <dbReference type="EC" id="3.2.2.6"/>
    </reaction>
    <physiologicalReaction direction="left-to-right" evidence="7">
        <dbReference type="Rhea" id="RHEA:16302"/>
    </physiologicalReaction>
</comment>
<dbReference type="KEGG" id="rsz:108817428"/>
<dbReference type="InterPro" id="IPR032675">
    <property type="entry name" value="LRR_dom_sf"/>
</dbReference>
<dbReference type="Gene3D" id="3.40.50.300">
    <property type="entry name" value="P-loop containing nucleotide triphosphate hydrolases"/>
    <property type="match status" value="1"/>
</dbReference>
<dbReference type="PANTHER" id="PTHR11017">
    <property type="entry name" value="LEUCINE-RICH REPEAT-CONTAINING PROTEIN"/>
    <property type="match status" value="1"/>
</dbReference>
<dbReference type="Pfam" id="PF23286">
    <property type="entry name" value="LRR_13"/>
    <property type="match status" value="1"/>
</dbReference>
<dbReference type="RefSeq" id="XP_018445610.1">
    <property type="nucleotide sequence ID" value="XM_018590108.2"/>
</dbReference>
<dbReference type="RefSeq" id="XP_056846227.1">
    <property type="nucleotide sequence ID" value="XM_056990247.1"/>
</dbReference>
<dbReference type="Pfam" id="PF23282">
    <property type="entry name" value="WHD_ROQ1"/>
    <property type="match status" value="1"/>
</dbReference>
<dbReference type="InterPro" id="IPR058546">
    <property type="entry name" value="RPS4B/Roq1-like_LRR"/>
</dbReference>
<dbReference type="InterPro" id="IPR035897">
    <property type="entry name" value="Toll_tir_struct_dom_sf"/>
</dbReference>
<evidence type="ECO:0000313" key="10">
    <source>
        <dbReference type="RefSeq" id="XP_018445610.1"/>
    </source>
</evidence>
<keyword evidence="3" id="KW-0677">Repeat</keyword>
<evidence type="ECO:0000313" key="12">
    <source>
        <dbReference type="RefSeq" id="XP_056846227.1"/>
    </source>
</evidence>
<evidence type="ECO:0000256" key="6">
    <source>
        <dbReference type="ARBA" id="ARBA00023027"/>
    </source>
</evidence>
<evidence type="ECO:0000256" key="3">
    <source>
        <dbReference type="ARBA" id="ARBA00022737"/>
    </source>
</evidence>
<dbReference type="OrthoDB" id="1094595at2759"/>
<organism evidence="9 10">
    <name type="scientific">Raphanus sativus</name>
    <name type="common">Radish</name>
    <name type="synonym">Raphanus raphanistrum var. sativus</name>
    <dbReference type="NCBI Taxonomy" id="3726"/>
    <lineage>
        <taxon>Eukaryota</taxon>
        <taxon>Viridiplantae</taxon>
        <taxon>Streptophyta</taxon>
        <taxon>Embryophyta</taxon>
        <taxon>Tracheophyta</taxon>
        <taxon>Spermatophyta</taxon>
        <taxon>Magnoliopsida</taxon>
        <taxon>eudicotyledons</taxon>
        <taxon>Gunneridae</taxon>
        <taxon>Pentapetalae</taxon>
        <taxon>rosids</taxon>
        <taxon>malvids</taxon>
        <taxon>Brassicales</taxon>
        <taxon>Brassicaceae</taxon>
        <taxon>Brassiceae</taxon>
        <taxon>Raphanus</taxon>
    </lineage>
</organism>
<dbReference type="Gene3D" id="3.40.50.10140">
    <property type="entry name" value="Toll/interleukin-1 receptor homology (TIR) domain"/>
    <property type="match status" value="1"/>
</dbReference>
<keyword evidence="5" id="KW-0611">Plant defense</keyword>
<dbReference type="Pfam" id="PF00931">
    <property type="entry name" value="NB-ARC"/>
    <property type="match status" value="1"/>
</dbReference>
<protein>
    <recommendedName>
        <fullName evidence="1">ADP-ribosyl cyclase/cyclic ADP-ribose hydrolase</fullName>
        <ecNumber evidence="1">3.2.2.6</ecNumber>
    </recommendedName>
</protein>
<evidence type="ECO:0000313" key="11">
    <source>
        <dbReference type="RefSeq" id="XP_056846226.1"/>
    </source>
</evidence>
<reference evidence="9" key="1">
    <citation type="journal article" date="2019" name="Database">
        <title>The radish genome database (RadishGD): an integrated information resource for radish genomics.</title>
        <authorList>
            <person name="Yu H.J."/>
            <person name="Baek S."/>
            <person name="Lee Y.J."/>
            <person name="Cho A."/>
            <person name="Mun J.H."/>
        </authorList>
    </citation>
    <scope>NUCLEOTIDE SEQUENCE [LARGE SCALE GENOMIC DNA]</scope>
    <source>
        <strain evidence="9">cv. WK10039</strain>
    </source>
</reference>
<name>A0A6J0KC87_RAPSA</name>
<dbReference type="GO" id="GO:0006952">
    <property type="term" value="P:defense response"/>
    <property type="evidence" value="ECO:0007669"/>
    <property type="project" value="UniProtKB-KW"/>
</dbReference>
<dbReference type="RefSeq" id="XP_056846226.1">
    <property type="nucleotide sequence ID" value="XM_056990246.1"/>
</dbReference>
<evidence type="ECO:0000256" key="5">
    <source>
        <dbReference type="ARBA" id="ARBA00022821"/>
    </source>
</evidence>
<dbReference type="SMART" id="SM00255">
    <property type="entry name" value="TIR"/>
    <property type="match status" value="1"/>
</dbReference>
<dbReference type="PRINTS" id="PR00364">
    <property type="entry name" value="DISEASERSIST"/>
</dbReference>
<dbReference type="PANTHER" id="PTHR11017:SF501">
    <property type="entry name" value="ADP-RIBOSYL CYCLASE_CYCLIC ADP-RIBOSE HYDROLASE-RELATED"/>
    <property type="match status" value="1"/>
</dbReference>
<evidence type="ECO:0000259" key="8">
    <source>
        <dbReference type="PROSITE" id="PS50104"/>
    </source>
</evidence>
<dbReference type="InterPro" id="IPR002182">
    <property type="entry name" value="NB-ARC"/>
</dbReference>
<dbReference type="Proteomes" id="UP000504610">
    <property type="component" value="Chromosome 7"/>
</dbReference>
<dbReference type="InterPro" id="IPR058192">
    <property type="entry name" value="WHD_ROQ1-like"/>
</dbReference>
<dbReference type="SUPFAM" id="SSF52540">
    <property type="entry name" value="P-loop containing nucleoside triphosphate hydrolases"/>
    <property type="match status" value="1"/>
</dbReference>